<reference evidence="2 3" key="1">
    <citation type="submission" date="2024-04" db="EMBL/GenBank/DDBJ databases">
        <authorList>
            <person name="Rising A."/>
            <person name="Reimegard J."/>
            <person name="Sonavane S."/>
            <person name="Akerstrom W."/>
            <person name="Nylinder S."/>
            <person name="Hedman E."/>
            <person name="Kallberg Y."/>
        </authorList>
    </citation>
    <scope>NUCLEOTIDE SEQUENCE [LARGE SCALE GENOMIC DNA]</scope>
</reference>
<sequence length="116" mass="13119">MLLHKSILFVVLGIHIVPFGYQHVLPTSPAFSSRSCIDHTRATVFVPVPAIPCSTTAISHTHWRMRFESEERFGDIFEMTLFRDLIGLLLEELLELHVLLSGSGGIRRSFSDEWPG</sequence>
<proteinExistence type="predicted"/>
<comment type="caution">
    <text evidence="2">The sequence shown here is derived from an EMBL/GenBank/DDBJ whole genome shotgun (WGS) entry which is preliminary data.</text>
</comment>
<evidence type="ECO:0000313" key="2">
    <source>
        <dbReference type="EMBL" id="CAL1290183.1"/>
    </source>
</evidence>
<keyword evidence="1" id="KW-0732">Signal</keyword>
<dbReference type="AlphaFoldDB" id="A0AAV2B1U7"/>
<feature type="signal peptide" evidence="1">
    <location>
        <begin position="1"/>
        <end position="22"/>
    </location>
</feature>
<feature type="chain" id="PRO_5043976727" description="Secreted protein" evidence="1">
    <location>
        <begin position="23"/>
        <end position="116"/>
    </location>
</feature>
<dbReference type="EMBL" id="CAXIEN010000260">
    <property type="protein sequence ID" value="CAL1290183.1"/>
    <property type="molecule type" value="Genomic_DNA"/>
</dbReference>
<gene>
    <name evidence="2" type="ORF">LARSCL_LOCUS16321</name>
</gene>
<evidence type="ECO:0000313" key="3">
    <source>
        <dbReference type="Proteomes" id="UP001497382"/>
    </source>
</evidence>
<protein>
    <recommendedName>
        <fullName evidence="4">Secreted protein</fullName>
    </recommendedName>
</protein>
<dbReference type="Proteomes" id="UP001497382">
    <property type="component" value="Unassembled WGS sequence"/>
</dbReference>
<organism evidence="2 3">
    <name type="scientific">Larinioides sclopetarius</name>
    <dbReference type="NCBI Taxonomy" id="280406"/>
    <lineage>
        <taxon>Eukaryota</taxon>
        <taxon>Metazoa</taxon>
        <taxon>Ecdysozoa</taxon>
        <taxon>Arthropoda</taxon>
        <taxon>Chelicerata</taxon>
        <taxon>Arachnida</taxon>
        <taxon>Araneae</taxon>
        <taxon>Araneomorphae</taxon>
        <taxon>Entelegynae</taxon>
        <taxon>Araneoidea</taxon>
        <taxon>Araneidae</taxon>
        <taxon>Larinioides</taxon>
    </lineage>
</organism>
<evidence type="ECO:0008006" key="4">
    <source>
        <dbReference type="Google" id="ProtNLM"/>
    </source>
</evidence>
<evidence type="ECO:0000256" key="1">
    <source>
        <dbReference type="SAM" id="SignalP"/>
    </source>
</evidence>
<name>A0AAV2B1U7_9ARAC</name>
<accession>A0AAV2B1U7</accession>
<keyword evidence="3" id="KW-1185">Reference proteome</keyword>